<gene>
    <name evidence="2" type="ORF">Gasu_09510</name>
</gene>
<feature type="compositionally biased region" description="Low complexity" evidence="1">
    <location>
        <begin position="145"/>
        <end position="164"/>
    </location>
</feature>
<sequence length="191" mass="21466">MTASRRKQAVGEPYLLEFHGTECDHCVDMLPLVHKIEKELGVTMLKLEVWHNPRNNRLLQKLDSSSVCGGVPFFYNRISRQFICGATTYKNLLSWAKSEGCAPFLPPETAQGQEEDRSKSAFERLRSKGMERLQERSKPIAPGGSKPDSTKSQSTDSSGSKESGFLGVPFFLTPKKNKKSLPWYVCPRTKP</sequence>
<dbReference type="SUPFAM" id="SSF52833">
    <property type="entry name" value="Thioredoxin-like"/>
    <property type="match status" value="1"/>
</dbReference>
<evidence type="ECO:0000313" key="3">
    <source>
        <dbReference type="Proteomes" id="UP000030680"/>
    </source>
</evidence>
<dbReference type="OrthoDB" id="412254at2759"/>
<dbReference type="EMBL" id="KB454489">
    <property type="protein sequence ID" value="EME31881.1"/>
    <property type="molecule type" value="Genomic_DNA"/>
</dbReference>
<accession>M2W7T7</accession>
<dbReference type="GeneID" id="17090495"/>
<evidence type="ECO:0000313" key="2">
    <source>
        <dbReference type="EMBL" id="EME31881.1"/>
    </source>
</evidence>
<protein>
    <recommendedName>
        <fullName evidence="4">Thioredoxin domain-containing protein</fullName>
    </recommendedName>
</protein>
<feature type="region of interest" description="Disordered" evidence="1">
    <location>
        <begin position="127"/>
        <end position="173"/>
    </location>
</feature>
<dbReference type="InterPro" id="IPR036249">
    <property type="entry name" value="Thioredoxin-like_sf"/>
</dbReference>
<organism evidence="2 3">
    <name type="scientific">Galdieria sulphuraria</name>
    <name type="common">Red alga</name>
    <dbReference type="NCBI Taxonomy" id="130081"/>
    <lineage>
        <taxon>Eukaryota</taxon>
        <taxon>Rhodophyta</taxon>
        <taxon>Bangiophyceae</taxon>
        <taxon>Galdieriales</taxon>
        <taxon>Galdieriaceae</taxon>
        <taxon>Galdieria</taxon>
    </lineage>
</organism>
<dbReference type="AlphaFoldDB" id="M2W7T7"/>
<dbReference type="eggNOG" id="ENOG502SAVA">
    <property type="taxonomic scope" value="Eukaryota"/>
</dbReference>
<reference evidence="3" key="1">
    <citation type="journal article" date="2013" name="Science">
        <title>Gene transfer from bacteria and archaea facilitated evolution of an extremophilic eukaryote.</title>
        <authorList>
            <person name="Schonknecht G."/>
            <person name="Chen W.H."/>
            <person name="Ternes C.M."/>
            <person name="Barbier G.G."/>
            <person name="Shrestha R.P."/>
            <person name="Stanke M."/>
            <person name="Brautigam A."/>
            <person name="Baker B.J."/>
            <person name="Banfield J.F."/>
            <person name="Garavito R.M."/>
            <person name="Carr K."/>
            <person name="Wilkerson C."/>
            <person name="Rensing S.A."/>
            <person name="Gagneul D."/>
            <person name="Dickenson N.E."/>
            <person name="Oesterhelt C."/>
            <person name="Lercher M.J."/>
            <person name="Weber A.P."/>
        </authorList>
    </citation>
    <scope>NUCLEOTIDE SEQUENCE [LARGE SCALE GENOMIC DNA]</scope>
    <source>
        <strain evidence="3">074W</strain>
    </source>
</reference>
<keyword evidence="3" id="KW-1185">Reference proteome</keyword>
<dbReference type="OMA" id="QCEDMEP"/>
<dbReference type="KEGG" id="gsl:Gasu_09510"/>
<evidence type="ECO:0008006" key="4">
    <source>
        <dbReference type="Google" id="ProtNLM"/>
    </source>
</evidence>
<proteinExistence type="predicted"/>
<evidence type="ECO:0000256" key="1">
    <source>
        <dbReference type="SAM" id="MobiDB-lite"/>
    </source>
</evidence>
<name>M2W7T7_GALSU</name>
<feature type="compositionally biased region" description="Basic and acidic residues" evidence="1">
    <location>
        <begin position="127"/>
        <end position="138"/>
    </location>
</feature>
<dbReference type="Gramene" id="EME31881">
    <property type="protein sequence ID" value="EME31881"/>
    <property type="gene ID" value="Gasu_09510"/>
</dbReference>
<dbReference type="RefSeq" id="XP_005708401.1">
    <property type="nucleotide sequence ID" value="XM_005708344.1"/>
</dbReference>
<dbReference type="Proteomes" id="UP000030680">
    <property type="component" value="Unassembled WGS sequence"/>
</dbReference>